<feature type="region of interest" description="Disordered" evidence="1">
    <location>
        <begin position="548"/>
        <end position="568"/>
    </location>
</feature>
<dbReference type="Proteomes" id="UP000256964">
    <property type="component" value="Unassembled WGS sequence"/>
</dbReference>
<evidence type="ECO:0000313" key="2">
    <source>
        <dbReference type="EMBL" id="RDX41900.1"/>
    </source>
</evidence>
<dbReference type="STRING" id="139420.A0A371CNM7"/>
<gene>
    <name evidence="2" type="ORF">OH76DRAFT_1411669</name>
</gene>
<name>A0A371CNM7_9APHY</name>
<keyword evidence="3" id="KW-1185">Reference proteome</keyword>
<organism evidence="2 3">
    <name type="scientific">Lentinus brumalis</name>
    <dbReference type="NCBI Taxonomy" id="2498619"/>
    <lineage>
        <taxon>Eukaryota</taxon>
        <taxon>Fungi</taxon>
        <taxon>Dikarya</taxon>
        <taxon>Basidiomycota</taxon>
        <taxon>Agaricomycotina</taxon>
        <taxon>Agaricomycetes</taxon>
        <taxon>Polyporales</taxon>
        <taxon>Polyporaceae</taxon>
        <taxon>Lentinus</taxon>
    </lineage>
</organism>
<evidence type="ECO:0000256" key="1">
    <source>
        <dbReference type="SAM" id="MobiDB-lite"/>
    </source>
</evidence>
<reference evidence="2 3" key="1">
    <citation type="journal article" date="2018" name="Biotechnol. Biofuels">
        <title>Integrative visual omics of the white-rot fungus Polyporus brumalis exposes the biotechnological potential of its oxidative enzymes for delignifying raw plant biomass.</title>
        <authorList>
            <person name="Miyauchi S."/>
            <person name="Rancon A."/>
            <person name="Drula E."/>
            <person name="Hage H."/>
            <person name="Chaduli D."/>
            <person name="Favel A."/>
            <person name="Grisel S."/>
            <person name="Henrissat B."/>
            <person name="Herpoel-Gimbert I."/>
            <person name="Ruiz-Duenas F.J."/>
            <person name="Chevret D."/>
            <person name="Hainaut M."/>
            <person name="Lin J."/>
            <person name="Wang M."/>
            <person name="Pangilinan J."/>
            <person name="Lipzen A."/>
            <person name="Lesage-Meessen L."/>
            <person name="Navarro D."/>
            <person name="Riley R."/>
            <person name="Grigoriev I.V."/>
            <person name="Zhou S."/>
            <person name="Raouche S."/>
            <person name="Rosso M.N."/>
        </authorList>
    </citation>
    <scope>NUCLEOTIDE SEQUENCE [LARGE SCALE GENOMIC DNA]</scope>
    <source>
        <strain evidence="2 3">BRFM 1820</strain>
    </source>
</reference>
<evidence type="ECO:0008006" key="4">
    <source>
        <dbReference type="Google" id="ProtNLM"/>
    </source>
</evidence>
<sequence>MMFSRDQYRQLLEHKRWHKLDSNCDCHVADSWLQDCERPRRQDGGLAAKKKSYLPSHHHPILILERVHAQRQHVRGLAGTLPVELLAFISSLVRKADLAALASTSRRLNLIATPYLYADLDFFTYRSALACLSTLDSSPATLAWPGRDLADYVQSLRLRITCFQYNPVMMDEFEQLGRLLSVSVPRMVNLRELDCGPRGLKSVSQVLRALLTSPHPRLESIQLCFLPDSRSSASEATSLDLATHMCDLPRLQTITLFTLSRLSLQDFAYLRILLNKSASQLRRLTVVTSTAMDFFELFDERQNSSLPLLEHLEIRDRDLDNPSCTAMTHIRSLAIRDDFDTPEELETLPSTAYPALEELLCSHSQVPRFLFPDSASLRPIHTIGLDYTKYERNGGETTEAIPRWEHIHFAFEHFRFSAVPIRHLRFYVKRLLIDELQAAMSECPFLESLTMVVWQEPNRAALFALGERVFARLPRLHTFLLGDVVKKQYDHRDHFWFARDVDMQRALLAEFERHTSALRRVAFTTEFEWEKGADGRWYTTEVVDAEVREEPDLDDEADTSSDSDMDSD</sequence>
<accession>A0A371CNM7</accession>
<proteinExistence type="predicted"/>
<dbReference type="SUPFAM" id="SSF52047">
    <property type="entry name" value="RNI-like"/>
    <property type="match status" value="1"/>
</dbReference>
<protein>
    <recommendedName>
        <fullName evidence="4">F-box domain-containing protein</fullName>
    </recommendedName>
</protein>
<feature type="compositionally biased region" description="Acidic residues" evidence="1">
    <location>
        <begin position="551"/>
        <end position="568"/>
    </location>
</feature>
<dbReference type="EMBL" id="KZ857498">
    <property type="protein sequence ID" value="RDX41900.1"/>
    <property type="molecule type" value="Genomic_DNA"/>
</dbReference>
<dbReference type="AlphaFoldDB" id="A0A371CNM7"/>
<dbReference type="OrthoDB" id="2745253at2759"/>
<evidence type="ECO:0000313" key="3">
    <source>
        <dbReference type="Proteomes" id="UP000256964"/>
    </source>
</evidence>